<reference evidence="2 3" key="1">
    <citation type="submission" date="2019-07" db="EMBL/GenBank/DDBJ databases">
        <title>Whole genome shotgun sequence of Novosphingobium sediminis NBRC 106119.</title>
        <authorList>
            <person name="Hosoyama A."/>
            <person name="Uohara A."/>
            <person name="Ohji S."/>
            <person name="Ichikawa N."/>
        </authorList>
    </citation>
    <scope>NUCLEOTIDE SEQUENCE [LARGE SCALE GENOMIC DNA]</scope>
    <source>
        <strain evidence="2 3">NBRC 106119</strain>
    </source>
</reference>
<keyword evidence="1" id="KW-0812">Transmembrane</keyword>
<evidence type="ECO:0000313" key="2">
    <source>
        <dbReference type="EMBL" id="GEO01158.1"/>
    </source>
</evidence>
<proteinExistence type="predicted"/>
<gene>
    <name evidence="2" type="ORF">NSE01_29900</name>
</gene>
<feature type="transmembrane region" description="Helical" evidence="1">
    <location>
        <begin position="167"/>
        <end position="186"/>
    </location>
</feature>
<name>A0A512AN77_9SPHN</name>
<dbReference type="OrthoDB" id="7572465at2"/>
<protein>
    <recommendedName>
        <fullName evidence="4">DUF1700 domain-containing protein</fullName>
    </recommendedName>
</protein>
<keyword evidence="1" id="KW-1133">Transmembrane helix</keyword>
<accession>A0A512AN77</accession>
<comment type="caution">
    <text evidence="2">The sequence shown here is derived from an EMBL/GenBank/DDBJ whole genome shotgun (WGS) entry which is preliminary data.</text>
</comment>
<dbReference type="AlphaFoldDB" id="A0A512AN77"/>
<feature type="transmembrane region" description="Helical" evidence="1">
    <location>
        <begin position="116"/>
        <end position="135"/>
    </location>
</feature>
<evidence type="ECO:0008006" key="4">
    <source>
        <dbReference type="Google" id="ProtNLM"/>
    </source>
</evidence>
<keyword evidence="1" id="KW-0472">Membrane</keyword>
<dbReference type="RefSeq" id="WP_147160475.1">
    <property type="nucleotide sequence ID" value="NZ_BJYR01000019.1"/>
</dbReference>
<organism evidence="2 3">
    <name type="scientific">Novosphingobium sediminis</name>
    <dbReference type="NCBI Taxonomy" id="707214"/>
    <lineage>
        <taxon>Bacteria</taxon>
        <taxon>Pseudomonadati</taxon>
        <taxon>Pseudomonadota</taxon>
        <taxon>Alphaproteobacteria</taxon>
        <taxon>Sphingomonadales</taxon>
        <taxon>Sphingomonadaceae</taxon>
        <taxon>Novosphingobium</taxon>
    </lineage>
</organism>
<evidence type="ECO:0000256" key="1">
    <source>
        <dbReference type="SAM" id="Phobius"/>
    </source>
</evidence>
<evidence type="ECO:0000313" key="3">
    <source>
        <dbReference type="Proteomes" id="UP000321464"/>
    </source>
</evidence>
<sequence length="197" mass="21374">MNPAYTPSFHEAKARAMWAGYTAEIDRMVALIGPDAADLAEDLRMHLADSFASETHGAEAERLQRAIDRLGRPADFLRPMLADELIARGTARYSAPLISRGLYHAVRSGSGRALRAGLFGLGYLLLAIFAAMTVLKPFFGDNVGLIRGADGSLTFGLVSTSGGQDLLGLWSVPLTLALCVLLYVLLTRWLRRSLRPT</sequence>
<keyword evidence="3" id="KW-1185">Reference proteome</keyword>
<dbReference type="EMBL" id="BJYR01000019">
    <property type="protein sequence ID" value="GEO01158.1"/>
    <property type="molecule type" value="Genomic_DNA"/>
</dbReference>
<dbReference type="Proteomes" id="UP000321464">
    <property type="component" value="Unassembled WGS sequence"/>
</dbReference>